<sequence length="446" mass="49465">MPGTGFAIGILRQQTNPEMNQPNARPAITGEAMDKVIPGKRKQRWLRACFALMLLGSLAGLAWYMMPQGLMVQATELRIASVEQGLYLDDLMLRATAEPLNSVVLDTVESGRVEEVFAQDGSMVGQGQLLFRLSNPQRNLELLARQAEHTQQISNLANLRVNFQLGNTDHQRRLSALEFELAQTKKQHARNEKLAEKNFISLVALEESADKLERAQFAVAEEKTSRDAELKVKRDAQLQMENGIRGLQSGLQLVNATVAALAVRAPVAGRLTDFHLQVGETMTTGKRIGRIDDPRLVKLVAQIDEYYLSRISSGRNGIVHLGDRTLAVVVRNVFPQIKDGRFKVELEFVQQQDDAISPGQSLEANITLGEPGPAMLLPNASFITDTGGNWVFVLKPDGTQALRREIKIGRRNNRQIEVLSGLAKGDKVIVSSYANYLNVKRLQINK</sequence>
<organism evidence="6 7">
    <name type="scientific">Undibacterium pigrum</name>
    <dbReference type="NCBI Taxonomy" id="401470"/>
    <lineage>
        <taxon>Bacteria</taxon>
        <taxon>Pseudomonadati</taxon>
        <taxon>Pseudomonadota</taxon>
        <taxon>Betaproteobacteria</taxon>
        <taxon>Burkholderiales</taxon>
        <taxon>Oxalobacteraceae</taxon>
        <taxon>Undibacterium</taxon>
    </lineage>
</organism>
<dbReference type="Gene3D" id="2.40.420.20">
    <property type="match status" value="1"/>
</dbReference>
<reference evidence="6 7" key="1">
    <citation type="submission" date="2018-05" db="EMBL/GenBank/DDBJ databases">
        <title>Genomic Encyclopedia of Type Strains, Phase IV (KMG-IV): sequencing the most valuable type-strain genomes for metagenomic binning, comparative biology and taxonomic classification.</title>
        <authorList>
            <person name="Goeker M."/>
        </authorList>
    </citation>
    <scope>NUCLEOTIDE SEQUENCE [LARGE SCALE GENOMIC DNA]</scope>
    <source>
        <strain evidence="6 7">DSM 19792</strain>
    </source>
</reference>
<feature type="transmembrane region" description="Helical" evidence="4">
    <location>
        <begin position="45"/>
        <end position="66"/>
    </location>
</feature>
<keyword evidence="7" id="KW-1185">Reference proteome</keyword>
<dbReference type="GO" id="GO:0022857">
    <property type="term" value="F:transmembrane transporter activity"/>
    <property type="evidence" value="ECO:0007669"/>
    <property type="project" value="InterPro"/>
</dbReference>
<comment type="subcellular location">
    <subcellularLocation>
        <location evidence="1">Cell envelope</location>
    </subcellularLocation>
</comment>
<protein>
    <submittedName>
        <fullName evidence="6">HlyD family secretion protein</fullName>
    </submittedName>
</protein>
<dbReference type="GO" id="GO:0016020">
    <property type="term" value="C:membrane"/>
    <property type="evidence" value="ECO:0007669"/>
    <property type="project" value="InterPro"/>
</dbReference>
<evidence type="ECO:0000259" key="5">
    <source>
        <dbReference type="Pfam" id="PF25967"/>
    </source>
</evidence>
<evidence type="ECO:0000256" key="2">
    <source>
        <dbReference type="ARBA" id="ARBA00009477"/>
    </source>
</evidence>
<comment type="caution">
    <text evidence="6">The sequence shown here is derived from an EMBL/GenBank/DDBJ whole genome shotgun (WGS) entry which is preliminary data.</text>
</comment>
<dbReference type="Gene3D" id="2.40.30.170">
    <property type="match status" value="1"/>
</dbReference>
<dbReference type="PANTHER" id="PTHR32347">
    <property type="entry name" value="EFFLUX SYSTEM COMPONENT YKNX-RELATED"/>
    <property type="match status" value="1"/>
</dbReference>
<evidence type="ECO:0000313" key="6">
    <source>
        <dbReference type="EMBL" id="PXX42034.1"/>
    </source>
</evidence>
<dbReference type="InterPro" id="IPR058627">
    <property type="entry name" value="MdtA-like_C"/>
</dbReference>
<evidence type="ECO:0000256" key="4">
    <source>
        <dbReference type="SAM" id="Phobius"/>
    </source>
</evidence>
<gene>
    <name evidence="6" type="ORF">DFR42_106213</name>
</gene>
<comment type="similarity">
    <text evidence="2">Belongs to the membrane fusion protein (MFP) (TC 8.A.1) family.</text>
</comment>
<evidence type="ECO:0000256" key="1">
    <source>
        <dbReference type="ARBA" id="ARBA00004196"/>
    </source>
</evidence>
<keyword evidence="4" id="KW-0472">Membrane</keyword>
<dbReference type="NCBIfam" id="TIGR01730">
    <property type="entry name" value="RND_mfp"/>
    <property type="match status" value="1"/>
</dbReference>
<name>A0A318J4K1_9BURK</name>
<dbReference type="EMBL" id="QJKB01000006">
    <property type="protein sequence ID" value="PXX42034.1"/>
    <property type="molecule type" value="Genomic_DNA"/>
</dbReference>
<accession>A0A318J4K1</accession>
<proteinExistence type="inferred from homology"/>
<evidence type="ECO:0000256" key="3">
    <source>
        <dbReference type="ARBA" id="ARBA00023054"/>
    </source>
</evidence>
<evidence type="ECO:0000313" key="7">
    <source>
        <dbReference type="Proteomes" id="UP000247792"/>
    </source>
</evidence>
<dbReference type="AlphaFoldDB" id="A0A318J4K1"/>
<dbReference type="Gene3D" id="1.10.287.470">
    <property type="entry name" value="Helix hairpin bin"/>
    <property type="match status" value="1"/>
</dbReference>
<dbReference type="Gene3D" id="2.40.50.100">
    <property type="match status" value="1"/>
</dbReference>
<dbReference type="InterPro" id="IPR006143">
    <property type="entry name" value="RND_pump_MFP"/>
</dbReference>
<feature type="domain" description="Multidrug resistance protein MdtA-like C-terminal permuted SH3" evidence="5">
    <location>
        <begin position="374"/>
        <end position="431"/>
    </location>
</feature>
<keyword evidence="4" id="KW-0812">Transmembrane</keyword>
<dbReference type="PANTHER" id="PTHR32347:SF23">
    <property type="entry name" value="BLL5650 PROTEIN"/>
    <property type="match status" value="1"/>
</dbReference>
<dbReference type="InterPro" id="IPR050465">
    <property type="entry name" value="UPF0194_transport"/>
</dbReference>
<dbReference type="GO" id="GO:0030313">
    <property type="term" value="C:cell envelope"/>
    <property type="evidence" value="ECO:0007669"/>
    <property type="project" value="UniProtKB-SubCell"/>
</dbReference>
<dbReference type="Pfam" id="PF25967">
    <property type="entry name" value="RND-MFP_C"/>
    <property type="match status" value="1"/>
</dbReference>
<keyword evidence="3" id="KW-0175">Coiled coil</keyword>
<keyword evidence="4" id="KW-1133">Transmembrane helix</keyword>
<dbReference type="Proteomes" id="UP000247792">
    <property type="component" value="Unassembled WGS sequence"/>
</dbReference>